<evidence type="ECO:0000313" key="1">
    <source>
        <dbReference type="EMBL" id="TQE00206.1"/>
    </source>
</evidence>
<gene>
    <name evidence="1" type="ORF">C1H46_014218</name>
</gene>
<organism evidence="1 2">
    <name type="scientific">Malus baccata</name>
    <name type="common">Siberian crab apple</name>
    <name type="synonym">Pyrus baccata</name>
    <dbReference type="NCBI Taxonomy" id="106549"/>
    <lineage>
        <taxon>Eukaryota</taxon>
        <taxon>Viridiplantae</taxon>
        <taxon>Streptophyta</taxon>
        <taxon>Embryophyta</taxon>
        <taxon>Tracheophyta</taxon>
        <taxon>Spermatophyta</taxon>
        <taxon>Magnoliopsida</taxon>
        <taxon>eudicotyledons</taxon>
        <taxon>Gunneridae</taxon>
        <taxon>Pentapetalae</taxon>
        <taxon>rosids</taxon>
        <taxon>fabids</taxon>
        <taxon>Rosales</taxon>
        <taxon>Rosaceae</taxon>
        <taxon>Amygdaloideae</taxon>
        <taxon>Maleae</taxon>
        <taxon>Malus</taxon>
    </lineage>
</organism>
<evidence type="ECO:0000313" key="2">
    <source>
        <dbReference type="Proteomes" id="UP000315295"/>
    </source>
</evidence>
<comment type="caution">
    <text evidence="1">The sequence shown here is derived from an EMBL/GenBank/DDBJ whole genome shotgun (WGS) entry which is preliminary data.</text>
</comment>
<accession>A0A540MN35</accession>
<name>A0A540MN35_MALBA</name>
<protein>
    <submittedName>
        <fullName evidence="1">Uncharacterized protein</fullName>
    </submittedName>
</protein>
<dbReference type="Proteomes" id="UP000315295">
    <property type="component" value="Unassembled WGS sequence"/>
</dbReference>
<sequence length="98" mass="11313">MAWCCHVLREIDIKGALNLRLQKEHRLTSPTLHLPRLLQAKTVTKITDAEDGERERERAKPCLNVRTTSISFFLLKMGFRKPLLVSTSHSPTHHVKFI</sequence>
<reference evidence="1 2" key="1">
    <citation type="journal article" date="2019" name="G3 (Bethesda)">
        <title>Sequencing of a Wild Apple (Malus baccata) Genome Unravels the Differences Between Cultivated and Wild Apple Species Regarding Disease Resistance and Cold Tolerance.</title>
        <authorList>
            <person name="Chen X."/>
        </authorList>
    </citation>
    <scope>NUCLEOTIDE SEQUENCE [LARGE SCALE GENOMIC DNA]</scope>
    <source>
        <strain evidence="2">cv. Shandingzi</strain>
        <tissue evidence="1">Leaves</tissue>
    </source>
</reference>
<proteinExistence type="predicted"/>
<dbReference type="AlphaFoldDB" id="A0A540MN35"/>
<dbReference type="EMBL" id="VIEB01000220">
    <property type="protein sequence ID" value="TQE00206.1"/>
    <property type="molecule type" value="Genomic_DNA"/>
</dbReference>
<keyword evidence="2" id="KW-1185">Reference proteome</keyword>